<dbReference type="Gene3D" id="3.50.30.30">
    <property type="match status" value="1"/>
</dbReference>
<evidence type="ECO:0000259" key="1">
    <source>
        <dbReference type="Pfam" id="PF04389"/>
    </source>
</evidence>
<dbReference type="Gene3D" id="3.40.630.10">
    <property type="entry name" value="Zn peptidases"/>
    <property type="match status" value="1"/>
</dbReference>
<evidence type="ECO:0000313" key="2">
    <source>
        <dbReference type="EMBL" id="SVC35630.1"/>
    </source>
</evidence>
<reference evidence="2" key="1">
    <citation type="submission" date="2018-05" db="EMBL/GenBank/DDBJ databases">
        <authorList>
            <person name="Lanie J.A."/>
            <person name="Ng W.-L."/>
            <person name="Kazmierczak K.M."/>
            <person name="Andrzejewski T.M."/>
            <person name="Davidsen T.M."/>
            <person name="Wayne K.J."/>
            <person name="Tettelin H."/>
            <person name="Glass J.I."/>
            <person name="Rusch D."/>
            <person name="Podicherti R."/>
            <person name="Tsui H.-C.T."/>
            <person name="Winkler M.E."/>
        </authorList>
    </citation>
    <scope>NUCLEOTIDE SEQUENCE</scope>
</reference>
<organism evidence="2">
    <name type="scientific">marine metagenome</name>
    <dbReference type="NCBI Taxonomy" id="408172"/>
    <lineage>
        <taxon>unclassified sequences</taxon>
        <taxon>metagenomes</taxon>
        <taxon>ecological metagenomes</taxon>
    </lineage>
</organism>
<dbReference type="AlphaFoldDB" id="A0A382LG76"/>
<feature type="non-terminal residue" evidence="2">
    <location>
        <position position="1"/>
    </location>
</feature>
<dbReference type="Pfam" id="PF04389">
    <property type="entry name" value="Peptidase_M28"/>
    <property type="match status" value="1"/>
</dbReference>
<protein>
    <recommendedName>
        <fullName evidence="1">Peptidase M28 domain-containing protein</fullName>
    </recommendedName>
</protein>
<dbReference type="InterPro" id="IPR007484">
    <property type="entry name" value="Peptidase_M28"/>
</dbReference>
<gene>
    <name evidence="2" type="ORF">METZ01_LOCUS288484</name>
</gene>
<dbReference type="EMBL" id="UINC01086819">
    <property type="protein sequence ID" value="SVC35630.1"/>
    <property type="molecule type" value="Genomic_DNA"/>
</dbReference>
<dbReference type="SUPFAM" id="SSF53187">
    <property type="entry name" value="Zn-dependent exopeptidases"/>
    <property type="match status" value="1"/>
</dbReference>
<sequence>VALAYSFITLLMLSPMVFAMPAASTGSITEGLRHTVTALAAPASRVTGYPGAESAERWLTAELQRMGVEEIYRHPFPLPIPIDQGFRLTYGAESLELFGLWPNLVRTPTIAPPGIKAKLVYCPDGNLFEGQPIAGRIVLLEYDSGSAWVDAFHLGAEAVILLEPGETNRKQAEQKFLDVPADLPRLYATAEEAGRLRSLAASQAEVSLRGRMVWRERQAHNVVAMVPGSDPTLRGEAVLLTAYYDAISPVPALAPGAEQAASAAALIELARYFTANRPQRTVVLVWTAGHFQNMAG</sequence>
<proteinExistence type="predicted"/>
<feature type="non-terminal residue" evidence="2">
    <location>
        <position position="296"/>
    </location>
</feature>
<accession>A0A382LG76</accession>
<feature type="domain" description="Peptidase M28" evidence="1">
    <location>
        <begin position="221"/>
        <end position="289"/>
    </location>
</feature>
<name>A0A382LG76_9ZZZZ</name>